<evidence type="ECO:0000313" key="1">
    <source>
        <dbReference type="EMBL" id="KAI3804160.1"/>
    </source>
</evidence>
<keyword evidence="2" id="KW-1185">Reference proteome</keyword>
<accession>A0ACB9I9H6</accession>
<comment type="caution">
    <text evidence="1">The sequence shown here is derived from an EMBL/GenBank/DDBJ whole genome shotgun (WGS) entry which is preliminary data.</text>
</comment>
<reference evidence="1 2" key="2">
    <citation type="journal article" date="2022" name="Mol. Ecol. Resour.">
        <title>The genomes of chicory, endive, great burdock and yacon provide insights into Asteraceae paleo-polyploidization history and plant inulin production.</title>
        <authorList>
            <person name="Fan W."/>
            <person name="Wang S."/>
            <person name="Wang H."/>
            <person name="Wang A."/>
            <person name="Jiang F."/>
            <person name="Liu H."/>
            <person name="Zhao H."/>
            <person name="Xu D."/>
            <person name="Zhang Y."/>
        </authorList>
    </citation>
    <scope>NUCLEOTIDE SEQUENCE [LARGE SCALE GENOMIC DNA]</scope>
    <source>
        <strain evidence="2">cv. Yunnan</strain>
        <tissue evidence="1">Leaves</tissue>
    </source>
</reference>
<gene>
    <name evidence="1" type="ORF">L1987_32333</name>
</gene>
<sequence>MSGKALDPEFKEIEDEEKELETDIVGEGLDKHLEASSEVCNNKEADITGEGEKELKENQEGNNFLENDIGEESIEKQLETTSEVSKTLEGDNKSFEKRYQDKVRRSARLTNKALSRFTNTADVPICLETEELVQVADAKKTRNPIEQTTNEKGRKRTREVSEKKERLGKEKKKMEEKSDERKLETDNDRKGKGKMGTDDENLIGCLKIKKQIGQNIWKGSFQNEEGCGLELRGIDMVLLPMLENDHYYLIVFELKHTCI</sequence>
<organism evidence="1 2">
    <name type="scientific">Smallanthus sonchifolius</name>
    <dbReference type="NCBI Taxonomy" id="185202"/>
    <lineage>
        <taxon>Eukaryota</taxon>
        <taxon>Viridiplantae</taxon>
        <taxon>Streptophyta</taxon>
        <taxon>Embryophyta</taxon>
        <taxon>Tracheophyta</taxon>
        <taxon>Spermatophyta</taxon>
        <taxon>Magnoliopsida</taxon>
        <taxon>eudicotyledons</taxon>
        <taxon>Gunneridae</taxon>
        <taxon>Pentapetalae</taxon>
        <taxon>asterids</taxon>
        <taxon>campanulids</taxon>
        <taxon>Asterales</taxon>
        <taxon>Asteraceae</taxon>
        <taxon>Asteroideae</taxon>
        <taxon>Heliantheae alliance</taxon>
        <taxon>Millerieae</taxon>
        <taxon>Smallanthus</taxon>
    </lineage>
</organism>
<proteinExistence type="predicted"/>
<protein>
    <submittedName>
        <fullName evidence="1">Uncharacterized protein</fullName>
    </submittedName>
</protein>
<name>A0ACB9I9H6_9ASTR</name>
<evidence type="ECO:0000313" key="2">
    <source>
        <dbReference type="Proteomes" id="UP001056120"/>
    </source>
</evidence>
<dbReference type="EMBL" id="CM042027">
    <property type="protein sequence ID" value="KAI3804160.1"/>
    <property type="molecule type" value="Genomic_DNA"/>
</dbReference>
<reference evidence="2" key="1">
    <citation type="journal article" date="2022" name="Mol. Ecol. Resour.">
        <title>The genomes of chicory, endive, great burdock and yacon provide insights into Asteraceae palaeo-polyploidization history and plant inulin production.</title>
        <authorList>
            <person name="Fan W."/>
            <person name="Wang S."/>
            <person name="Wang H."/>
            <person name="Wang A."/>
            <person name="Jiang F."/>
            <person name="Liu H."/>
            <person name="Zhao H."/>
            <person name="Xu D."/>
            <person name="Zhang Y."/>
        </authorList>
    </citation>
    <scope>NUCLEOTIDE SEQUENCE [LARGE SCALE GENOMIC DNA]</scope>
    <source>
        <strain evidence="2">cv. Yunnan</strain>
    </source>
</reference>
<dbReference type="Proteomes" id="UP001056120">
    <property type="component" value="Linkage Group LG10"/>
</dbReference>